<dbReference type="Proteomes" id="UP001163105">
    <property type="component" value="Unassembled WGS sequence"/>
</dbReference>
<keyword evidence="1" id="KW-0732">Signal</keyword>
<evidence type="ECO:0000259" key="2">
    <source>
        <dbReference type="PROSITE" id="PS50213"/>
    </source>
</evidence>
<comment type="caution">
    <text evidence="3">The sequence shown here is derived from an EMBL/GenBank/DDBJ whole genome shotgun (WGS) entry which is preliminary data.</text>
</comment>
<feature type="domain" description="FAS1" evidence="2">
    <location>
        <begin position="197"/>
        <end position="315"/>
    </location>
</feature>
<sequence length="331" mass="35803">MHIVHFLSLLLATPVLGAQYCFLFWCWDDGNGSNAPTPTVQTDLLKTLKKNPNLTAFANLLAQYPAFLRSLSNSTNYTIFAPTNAALKASKTSSKLKSRSEKEDLTPGLALLFVDRGESPPALDARAAVLRTKLTDTKYVNLGRDVSANIISEPDLGSGRQNVTLTSGLGKTASIFLSNIDYKHGVIQEASSVLTPPQPLDRTLQETNGTNFLNALIKEQLLDTVANSSRITVFVPVDSAFRGKQVDSSVLQQHILEDFLGYTPALAPDQKHATKGGTSVTISYKQDTCYVNNAKIVRANVITKNGVIHYIDDVHPHTLLIAIALAALGAV</sequence>
<dbReference type="Pfam" id="PF02469">
    <property type="entry name" value="Fasciclin"/>
    <property type="match status" value="2"/>
</dbReference>
<evidence type="ECO:0000313" key="4">
    <source>
        <dbReference type="Proteomes" id="UP001163105"/>
    </source>
</evidence>
<organism evidence="3 4">
    <name type="scientific">Purpureocillium lavendulum</name>
    <dbReference type="NCBI Taxonomy" id="1247861"/>
    <lineage>
        <taxon>Eukaryota</taxon>
        <taxon>Fungi</taxon>
        <taxon>Dikarya</taxon>
        <taxon>Ascomycota</taxon>
        <taxon>Pezizomycotina</taxon>
        <taxon>Sordariomycetes</taxon>
        <taxon>Hypocreomycetidae</taxon>
        <taxon>Hypocreales</taxon>
        <taxon>Ophiocordycipitaceae</taxon>
        <taxon>Purpureocillium</taxon>
    </lineage>
</organism>
<name>A0AB34FFJ2_9HYPO</name>
<evidence type="ECO:0000256" key="1">
    <source>
        <dbReference type="SAM" id="SignalP"/>
    </source>
</evidence>
<gene>
    <name evidence="3" type="ORF">O9K51_09992</name>
</gene>
<accession>A0AB34FFJ2</accession>
<dbReference type="InterPro" id="IPR000782">
    <property type="entry name" value="FAS1_domain"/>
</dbReference>
<dbReference type="PANTHER" id="PTHR10900">
    <property type="entry name" value="PERIOSTIN-RELATED"/>
    <property type="match status" value="1"/>
</dbReference>
<feature type="signal peptide" evidence="1">
    <location>
        <begin position="1"/>
        <end position="17"/>
    </location>
</feature>
<protein>
    <submittedName>
        <fullName evidence="3">Beta-ig-h3 fasciclin</fullName>
    </submittedName>
</protein>
<evidence type="ECO:0000313" key="3">
    <source>
        <dbReference type="EMBL" id="KAJ6437436.1"/>
    </source>
</evidence>
<dbReference type="EMBL" id="JAQHRD010000012">
    <property type="protein sequence ID" value="KAJ6437436.1"/>
    <property type="molecule type" value="Genomic_DNA"/>
</dbReference>
<dbReference type="SUPFAM" id="SSF82153">
    <property type="entry name" value="FAS1 domain"/>
    <property type="match status" value="2"/>
</dbReference>
<dbReference type="InterPro" id="IPR036378">
    <property type="entry name" value="FAS1_dom_sf"/>
</dbReference>
<feature type="domain" description="FAS1" evidence="2">
    <location>
        <begin position="41"/>
        <end position="194"/>
    </location>
</feature>
<dbReference type="Gene3D" id="2.30.180.10">
    <property type="entry name" value="FAS1 domain"/>
    <property type="match status" value="2"/>
</dbReference>
<dbReference type="InterPro" id="IPR050904">
    <property type="entry name" value="Adhesion/Biosynth-related"/>
</dbReference>
<dbReference type="SMART" id="SM00554">
    <property type="entry name" value="FAS1"/>
    <property type="match status" value="2"/>
</dbReference>
<dbReference type="AlphaFoldDB" id="A0AB34FFJ2"/>
<reference evidence="3" key="1">
    <citation type="submission" date="2023-01" db="EMBL/GenBank/DDBJ databases">
        <title>The growth and conidiation of Purpureocillium lavendulum are regulated by nitrogen source and histone H3K14 acetylation.</title>
        <authorList>
            <person name="Tang P."/>
            <person name="Han J."/>
            <person name="Zhang C."/>
            <person name="Tang P."/>
            <person name="Qi F."/>
            <person name="Zhang K."/>
            <person name="Liang L."/>
        </authorList>
    </citation>
    <scope>NUCLEOTIDE SEQUENCE</scope>
    <source>
        <strain evidence="3">YMF1.00683</strain>
    </source>
</reference>
<proteinExistence type="predicted"/>
<dbReference type="PROSITE" id="PS50213">
    <property type="entry name" value="FAS1"/>
    <property type="match status" value="2"/>
</dbReference>
<keyword evidence="4" id="KW-1185">Reference proteome</keyword>
<dbReference type="PANTHER" id="PTHR10900:SF77">
    <property type="entry name" value="FI19380P1"/>
    <property type="match status" value="1"/>
</dbReference>
<feature type="chain" id="PRO_5044186485" evidence="1">
    <location>
        <begin position="18"/>
        <end position="331"/>
    </location>
</feature>